<feature type="domain" description="Ribosomal protein L9" evidence="9">
    <location>
        <begin position="13"/>
        <end position="40"/>
    </location>
</feature>
<evidence type="ECO:0000256" key="5">
    <source>
        <dbReference type="ARBA" id="ARBA00023274"/>
    </source>
</evidence>
<accession>A0A7C2ZGJ6</accession>
<dbReference type="GO" id="GO:0006412">
    <property type="term" value="P:translation"/>
    <property type="evidence" value="ECO:0007669"/>
    <property type="project" value="UniProtKB-UniRule"/>
</dbReference>
<dbReference type="InterPro" id="IPR020594">
    <property type="entry name" value="Ribosomal_bL9_bac/chp"/>
</dbReference>
<evidence type="ECO:0000313" key="10">
    <source>
        <dbReference type="EMBL" id="HEW45786.1"/>
    </source>
</evidence>
<evidence type="ECO:0000256" key="8">
    <source>
        <dbReference type="SAM" id="Coils"/>
    </source>
</evidence>
<feature type="coiled-coil region" evidence="8">
    <location>
        <begin position="48"/>
        <end position="82"/>
    </location>
</feature>
<dbReference type="InterPro" id="IPR020070">
    <property type="entry name" value="Ribosomal_bL9_N"/>
</dbReference>
<sequence>MKVVLIKDLEGYGVFGDVISVKDGFARNYLIPRGIALPATEGNLKHVRSIISQKARKLQREKEKAQELAKKLEGLVVEITRQVGEKGKLFGSVTPQDIAQVLKEKGFDIDRKKVMLRNPIKDVGIYTVVLKLHPEVSVSIKVVVKPQQ</sequence>
<evidence type="ECO:0000256" key="6">
    <source>
        <dbReference type="ARBA" id="ARBA00035292"/>
    </source>
</evidence>
<keyword evidence="4 7" id="KW-0689">Ribosomal protein</keyword>
<dbReference type="InterPro" id="IPR000244">
    <property type="entry name" value="Ribosomal_bL9"/>
</dbReference>
<proteinExistence type="inferred from homology"/>
<evidence type="ECO:0000259" key="9">
    <source>
        <dbReference type="PROSITE" id="PS00651"/>
    </source>
</evidence>
<dbReference type="InterPro" id="IPR020069">
    <property type="entry name" value="Ribosomal_bL9_C"/>
</dbReference>
<comment type="function">
    <text evidence="7">Binds to the 23S rRNA.</text>
</comment>
<dbReference type="Pfam" id="PF01281">
    <property type="entry name" value="Ribosomal_L9_N"/>
    <property type="match status" value="1"/>
</dbReference>
<comment type="similarity">
    <text evidence="1 7">Belongs to the bacterial ribosomal protein bL9 family.</text>
</comment>
<reference evidence="10" key="1">
    <citation type="journal article" date="2020" name="mSystems">
        <title>Genome- and Community-Level Interaction Insights into Carbon Utilization and Element Cycling Functions of Hydrothermarchaeota in Hydrothermal Sediment.</title>
        <authorList>
            <person name="Zhou Z."/>
            <person name="Liu Y."/>
            <person name="Xu W."/>
            <person name="Pan J."/>
            <person name="Luo Z.H."/>
            <person name="Li M."/>
        </authorList>
    </citation>
    <scope>NUCLEOTIDE SEQUENCE [LARGE SCALE GENOMIC DNA]</scope>
    <source>
        <strain evidence="10">SpSt-132</strain>
    </source>
</reference>
<dbReference type="PROSITE" id="PS00651">
    <property type="entry name" value="RIBOSOMAL_L9"/>
    <property type="match status" value="1"/>
</dbReference>
<dbReference type="GO" id="GO:0019843">
    <property type="term" value="F:rRNA binding"/>
    <property type="evidence" value="ECO:0007669"/>
    <property type="project" value="UniProtKB-UniRule"/>
</dbReference>
<evidence type="ECO:0000256" key="3">
    <source>
        <dbReference type="ARBA" id="ARBA00022884"/>
    </source>
</evidence>
<dbReference type="SUPFAM" id="SSF55653">
    <property type="entry name" value="Ribosomal protein L9 C-domain"/>
    <property type="match status" value="1"/>
</dbReference>
<name>A0A7C2ZGJ6_9AQUI</name>
<evidence type="ECO:0000256" key="7">
    <source>
        <dbReference type="HAMAP-Rule" id="MF_00503"/>
    </source>
</evidence>
<dbReference type="EMBL" id="DSFP01000033">
    <property type="protein sequence ID" value="HEW45786.1"/>
    <property type="molecule type" value="Genomic_DNA"/>
</dbReference>
<dbReference type="GO" id="GO:0003735">
    <property type="term" value="F:structural constituent of ribosome"/>
    <property type="evidence" value="ECO:0007669"/>
    <property type="project" value="InterPro"/>
</dbReference>
<dbReference type="Gene3D" id="3.40.5.10">
    <property type="entry name" value="Ribosomal protein L9, N-terminal domain"/>
    <property type="match status" value="1"/>
</dbReference>
<keyword evidence="5 7" id="KW-0687">Ribonucleoprotein</keyword>
<dbReference type="Pfam" id="PF03948">
    <property type="entry name" value="Ribosomal_L9_C"/>
    <property type="match status" value="1"/>
</dbReference>
<dbReference type="NCBIfam" id="TIGR00158">
    <property type="entry name" value="L9"/>
    <property type="match status" value="1"/>
</dbReference>
<dbReference type="GO" id="GO:1990904">
    <property type="term" value="C:ribonucleoprotein complex"/>
    <property type="evidence" value="ECO:0007669"/>
    <property type="project" value="UniProtKB-KW"/>
</dbReference>
<keyword evidence="2 7" id="KW-0699">rRNA-binding</keyword>
<dbReference type="SUPFAM" id="SSF55658">
    <property type="entry name" value="L9 N-domain-like"/>
    <property type="match status" value="1"/>
</dbReference>
<dbReference type="InterPro" id="IPR009027">
    <property type="entry name" value="Ribosomal_bL9/RNase_H1_N"/>
</dbReference>
<evidence type="ECO:0000256" key="1">
    <source>
        <dbReference type="ARBA" id="ARBA00010605"/>
    </source>
</evidence>
<dbReference type="InterPro" id="IPR036791">
    <property type="entry name" value="Ribosomal_bL9_C_sf"/>
</dbReference>
<dbReference type="GO" id="GO:0005840">
    <property type="term" value="C:ribosome"/>
    <property type="evidence" value="ECO:0007669"/>
    <property type="project" value="UniProtKB-KW"/>
</dbReference>
<comment type="caution">
    <text evidence="10">The sequence shown here is derived from an EMBL/GenBank/DDBJ whole genome shotgun (WGS) entry which is preliminary data.</text>
</comment>
<dbReference type="InterPro" id="IPR036935">
    <property type="entry name" value="Ribosomal_bL9_N_sf"/>
</dbReference>
<dbReference type="AlphaFoldDB" id="A0A7C2ZGJ6"/>
<evidence type="ECO:0000256" key="4">
    <source>
        <dbReference type="ARBA" id="ARBA00022980"/>
    </source>
</evidence>
<gene>
    <name evidence="7" type="primary">rplI</name>
    <name evidence="10" type="ORF">ENO47_03835</name>
</gene>
<dbReference type="Gene3D" id="3.10.430.100">
    <property type="entry name" value="Ribosomal protein L9, C-terminal domain"/>
    <property type="match status" value="1"/>
</dbReference>
<keyword evidence="8" id="KW-0175">Coiled coil</keyword>
<keyword evidence="3 7" id="KW-0694">RNA-binding</keyword>
<evidence type="ECO:0000256" key="2">
    <source>
        <dbReference type="ARBA" id="ARBA00022730"/>
    </source>
</evidence>
<dbReference type="FunFam" id="3.10.430.100:FF:000006">
    <property type="entry name" value="50S ribosomal protein L9"/>
    <property type="match status" value="1"/>
</dbReference>
<dbReference type="HAMAP" id="MF_00503">
    <property type="entry name" value="Ribosomal_bL9"/>
    <property type="match status" value="1"/>
</dbReference>
<protein>
    <recommendedName>
        <fullName evidence="6 7">Large ribosomal subunit protein bL9</fullName>
    </recommendedName>
</protein>
<dbReference type="PANTHER" id="PTHR21368">
    <property type="entry name" value="50S RIBOSOMAL PROTEIN L9"/>
    <property type="match status" value="1"/>
</dbReference>
<organism evidence="10">
    <name type="scientific">Hydrogenobacter sp</name>
    <dbReference type="NCBI Taxonomy" id="2152829"/>
    <lineage>
        <taxon>Bacteria</taxon>
        <taxon>Pseudomonadati</taxon>
        <taxon>Aquificota</taxon>
        <taxon>Aquificia</taxon>
        <taxon>Aquificales</taxon>
        <taxon>Aquificaceae</taxon>
        <taxon>Hydrogenobacter</taxon>
    </lineage>
</organism>